<reference evidence="2 3" key="1">
    <citation type="submission" date="2018-04" db="EMBL/GenBank/DDBJ databases">
        <title>WGS assembly of Panicum hallii var. hallii HAL2.</title>
        <authorList>
            <person name="Lovell J."/>
            <person name="Jenkins J."/>
            <person name="Lowry D."/>
            <person name="Mamidi S."/>
            <person name="Sreedasyam A."/>
            <person name="Weng X."/>
            <person name="Barry K."/>
            <person name="Bonette J."/>
            <person name="Campitelli B."/>
            <person name="Daum C."/>
            <person name="Gordon S."/>
            <person name="Gould B."/>
            <person name="Lipzen A."/>
            <person name="MacQueen A."/>
            <person name="Palacio-Mejia J."/>
            <person name="Plott C."/>
            <person name="Shakirov E."/>
            <person name="Shu S."/>
            <person name="Yoshinaga Y."/>
            <person name="Zane M."/>
            <person name="Rokhsar D."/>
            <person name="Grimwood J."/>
            <person name="Schmutz J."/>
            <person name="Juenger T."/>
        </authorList>
    </citation>
    <scope>NUCLEOTIDE SEQUENCE [LARGE SCALE GENOMIC DNA]</scope>
    <source>
        <strain evidence="3">cv. HAL2</strain>
    </source>
</reference>
<keyword evidence="3" id="KW-1185">Reference proteome</keyword>
<dbReference type="Gramene" id="PUZ56735">
    <property type="protein sequence ID" value="PUZ56735"/>
    <property type="gene ID" value="GQ55_5G357300"/>
</dbReference>
<name>A0A2T7DMB6_9POAL</name>
<dbReference type="AlphaFoldDB" id="A0A2T7DMB6"/>
<sequence length="113" mass="11850">MSLRPYANGQVYRPIAVSQTAPSTPGPPADKSSVAPEQERPTRETIPPAPVEIIDNAGGGKYLTAIGQEKESSAPRPKGLGEVSESLPVATIAGTTTTRATENPRNTKVGEQR</sequence>
<evidence type="ECO:0000256" key="1">
    <source>
        <dbReference type="SAM" id="MobiDB-lite"/>
    </source>
</evidence>
<feature type="region of interest" description="Disordered" evidence="1">
    <location>
        <begin position="1"/>
        <end position="113"/>
    </location>
</feature>
<protein>
    <submittedName>
        <fullName evidence="2">Uncharacterized protein</fullName>
    </submittedName>
</protein>
<gene>
    <name evidence="2" type="ORF">GQ55_5G357300</name>
</gene>
<evidence type="ECO:0000313" key="2">
    <source>
        <dbReference type="EMBL" id="PUZ56735.1"/>
    </source>
</evidence>
<proteinExistence type="predicted"/>
<evidence type="ECO:0000313" key="3">
    <source>
        <dbReference type="Proteomes" id="UP000244336"/>
    </source>
</evidence>
<dbReference type="EMBL" id="CM009753">
    <property type="protein sequence ID" value="PUZ56735.1"/>
    <property type="molecule type" value="Genomic_DNA"/>
</dbReference>
<accession>A0A2T7DMB6</accession>
<dbReference type="Proteomes" id="UP000244336">
    <property type="component" value="Chromosome 5"/>
</dbReference>
<organism evidence="2 3">
    <name type="scientific">Panicum hallii var. hallii</name>
    <dbReference type="NCBI Taxonomy" id="1504633"/>
    <lineage>
        <taxon>Eukaryota</taxon>
        <taxon>Viridiplantae</taxon>
        <taxon>Streptophyta</taxon>
        <taxon>Embryophyta</taxon>
        <taxon>Tracheophyta</taxon>
        <taxon>Spermatophyta</taxon>
        <taxon>Magnoliopsida</taxon>
        <taxon>Liliopsida</taxon>
        <taxon>Poales</taxon>
        <taxon>Poaceae</taxon>
        <taxon>PACMAD clade</taxon>
        <taxon>Panicoideae</taxon>
        <taxon>Panicodae</taxon>
        <taxon>Paniceae</taxon>
        <taxon>Panicinae</taxon>
        <taxon>Panicum</taxon>
        <taxon>Panicum sect. Panicum</taxon>
    </lineage>
</organism>
<feature type="compositionally biased region" description="Low complexity" evidence="1">
    <location>
        <begin position="90"/>
        <end position="101"/>
    </location>
</feature>